<evidence type="ECO:0000256" key="2">
    <source>
        <dbReference type="ARBA" id="ARBA00023002"/>
    </source>
</evidence>
<gene>
    <name evidence="5" type="ORF">N5D93_02240</name>
</gene>
<dbReference type="GO" id="GO:0016491">
    <property type="term" value="F:oxidoreductase activity"/>
    <property type="evidence" value="ECO:0007669"/>
    <property type="project" value="UniProtKB-KW"/>
</dbReference>
<dbReference type="InterPro" id="IPR020904">
    <property type="entry name" value="Sc_DH/Rdtase_CS"/>
</dbReference>
<dbReference type="InterPro" id="IPR057326">
    <property type="entry name" value="KR_dom"/>
</dbReference>
<dbReference type="PANTHER" id="PTHR43976:SF16">
    <property type="entry name" value="SHORT-CHAIN DEHYDROGENASE_REDUCTASE FAMILY PROTEIN"/>
    <property type="match status" value="1"/>
</dbReference>
<dbReference type="Pfam" id="PF00106">
    <property type="entry name" value="adh_short"/>
    <property type="match status" value="1"/>
</dbReference>
<keyword evidence="2" id="KW-0560">Oxidoreductase</keyword>
<evidence type="ECO:0000259" key="4">
    <source>
        <dbReference type="SMART" id="SM00822"/>
    </source>
</evidence>
<dbReference type="PANTHER" id="PTHR43976">
    <property type="entry name" value="SHORT CHAIN DEHYDROGENASE"/>
    <property type="match status" value="1"/>
</dbReference>
<dbReference type="Gene3D" id="3.40.50.720">
    <property type="entry name" value="NAD(P)-binding Rossmann-like Domain"/>
    <property type="match status" value="1"/>
</dbReference>
<evidence type="ECO:0000256" key="1">
    <source>
        <dbReference type="ARBA" id="ARBA00006484"/>
    </source>
</evidence>
<dbReference type="AlphaFoldDB" id="A0AA42LH56"/>
<dbReference type="RefSeq" id="WP_279993639.1">
    <property type="nucleotide sequence ID" value="NZ_JAOCDZ010000001.1"/>
</dbReference>
<dbReference type="InterPro" id="IPR036291">
    <property type="entry name" value="NAD(P)-bd_dom_sf"/>
</dbReference>
<evidence type="ECO:0000313" key="6">
    <source>
        <dbReference type="Proteomes" id="UP001161094"/>
    </source>
</evidence>
<dbReference type="InterPro" id="IPR002347">
    <property type="entry name" value="SDR_fam"/>
</dbReference>
<evidence type="ECO:0000256" key="3">
    <source>
        <dbReference type="RuleBase" id="RU000363"/>
    </source>
</evidence>
<comment type="caution">
    <text evidence="5">The sequence shown here is derived from an EMBL/GenBank/DDBJ whole genome shotgun (WGS) entry which is preliminary data.</text>
</comment>
<dbReference type="Proteomes" id="UP001161094">
    <property type="component" value="Unassembled WGS sequence"/>
</dbReference>
<accession>A0AA42LH56</accession>
<dbReference type="InterPro" id="IPR051911">
    <property type="entry name" value="SDR_oxidoreductase"/>
</dbReference>
<evidence type="ECO:0000313" key="5">
    <source>
        <dbReference type="EMBL" id="MDH0734608.1"/>
    </source>
</evidence>
<comment type="similarity">
    <text evidence="1 3">Belongs to the short-chain dehydrogenases/reductases (SDR) family.</text>
</comment>
<dbReference type="SMART" id="SM00822">
    <property type="entry name" value="PKS_KR"/>
    <property type="match status" value="1"/>
</dbReference>
<proteinExistence type="inferred from homology"/>
<name>A0AA42LH56_9BURK</name>
<sequence>MNPKPTSPVWFITGASKGVGRQLVTHLLKQGCRVAATSRAAAALTEAFGATSDRFLPLEVDLTSDHSVQAAIDKTVQTFDAIDVVVNNAGYAQQGAVEALSDDELRRNFEVNFFAPMAVLRHALPHLRRQRSGHIINISSIVGYQGGYAGWGSYVASKFALSGLTEALAAEVAELGIRATVVYPGPVRTDFLSSGALAVAKRQIDDYAEAKASLDLHLDTLHGHQAGDPDKLALLIIQAATVESAPLHLFAGKIANELAAVKASAVAKDLDAWRGSSEATDFADDKSMI</sequence>
<dbReference type="PROSITE" id="PS00061">
    <property type="entry name" value="ADH_SHORT"/>
    <property type="match status" value="1"/>
</dbReference>
<dbReference type="EMBL" id="JAOCDZ010000001">
    <property type="protein sequence ID" value="MDH0734608.1"/>
    <property type="molecule type" value="Genomic_DNA"/>
</dbReference>
<dbReference type="PRINTS" id="PR00080">
    <property type="entry name" value="SDRFAMILY"/>
</dbReference>
<protein>
    <submittedName>
        <fullName evidence="5">SDR family oxidoreductase</fullName>
    </submittedName>
</protein>
<dbReference type="SUPFAM" id="SSF51735">
    <property type="entry name" value="NAD(P)-binding Rossmann-fold domains"/>
    <property type="match status" value="1"/>
</dbReference>
<feature type="domain" description="Ketoreductase" evidence="4">
    <location>
        <begin position="8"/>
        <end position="190"/>
    </location>
</feature>
<organism evidence="5 6">
    <name type="scientific">Achromobacter spanius</name>
    <dbReference type="NCBI Taxonomy" id="217203"/>
    <lineage>
        <taxon>Bacteria</taxon>
        <taxon>Pseudomonadati</taxon>
        <taxon>Pseudomonadota</taxon>
        <taxon>Betaproteobacteria</taxon>
        <taxon>Burkholderiales</taxon>
        <taxon>Alcaligenaceae</taxon>
        <taxon>Achromobacter</taxon>
    </lineage>
</organism>
<dbReference type="CDD" id="cd05374">
    <property type="entry name" value="17beta-HSD-like_SDR_c"/>
    <property type="match status" value="1"/>
</dbReference>
<reference evidence="5" key="1">
    <citation type="submission" date="2022-09" db="EMBL/GenBank/DDBJ databases">
        <title>Intensive care unit water sources are persistently colonized with multi-drug resistant bacteria and are the site of extensive horizontal gene transfer of antibiotic resistance genes.</title>
        <authorList>
            <person name="Diorio-Toth L."/>
        </authorList>
    </citation>
    <scope>NUCLEOTIDE SEQUENCE</scope>
    <source>
        <strain evidence="5">GD03843</strain>
    </source>
</reference>
<dbReference type="PRINTS" id="PR00081">
    <property type="entry name" value="GDHRDH"/>
</dbReference>